<comment type="caution">
    <text evidence="2">The sequence shown here is derived from an EMBL/GenBank/DDBJ whole genome shotgun (WGS) entry which is preliminary data.</text>
</comment>
<reference evidence="2" key="1">
    <citation type="submission" date="2020-01" db="EMBL/GenBank/DDBJ databases">
        <title>Genome Sequencing of Three Apophysomyces-Like Fungal Strains Confirms a Novel Fungal Genus in the Mucoromycota with divergent Burkholderia-like Endosymbiotic Bacteria.</title>
        <authorList>
            <person name="Stajich J.E."/>
            <person name="Macias A.M."/>
            <person name="Carter-House D."/>
            <person name="Lovett B."/>
            <person name="Kasson L.R."/>
            <person name="Berry K."/>
            <person name="Grigoriev I."/>
            <person name="Chang Y."/>
            <person name="Spatafora J."/>
            <person name="Kasson M.T."/>
        </authorList>
    </citation>
    <scope>NUCLEOTIDE SEQUENCE</scope>
    <source>
        <strain evidence="2">NRRL A-21654</strain>
    </source>
</reference>
<sequence>YAYLHFKSATDAARFYHANQGDQVIGFLHVRFVPAAHANGQSVHYELPTGSQPALPTPSVSPVSESPEAPRPSTHCSSSSSERNHANDENQEDGSGEEEDDSVILKRLHGNVATSLKRLANDFAQLEQFYAKKRQKIISLSKQFE</sequence>
<evidence type="ECO:0000313" key="2">
    <source>
        <dbReference type="EMBL" id="KAF7720615.1"/>
    </source>
</evidence>
<accession>A0A8H7EP02</accession>
<dbReference type="OrthoDB" id="10651750at2759"/>
<keyword evidence="3" id="KW-1185">Reference proteome</keyword>
<organism evidence="2 3">
    <name type="scientific">Apophysomyces ossiformis</name>
    <dbReference type="NCBI Taxonomy" id="679940"/>
    <lineage>
        <taxon>Eukaryota</taxon>
        <taxon>Fungi</taxon>
        <taxon>Fungi incertae sedis</taxon>
        <taxon>Mucoromycota</taxon>
        <taxon>Mucoromycotina</taxon>
        <taxon>Mucoromycetes</taxon>
        <taxon>Mucorales</taxon>
        <taxon>Mucorineae</taxon>
        <taxon>Mucoraceae</taxon>
        <taxon>Apophysomyces</taxon>
    </lineage>
</organism>
<dbReference type="EMBL" id="JABAYA010000477">
    <property type="protein sequence ID" value="KAF7720615.1"/>
    <property type="molecule type" value="Genomic_DNA"/>
</dbReference>
<gene>
    <name evidence="2" type="ORF">EC973_006931</name>
</gene>
<proteinExistence type="predicted"/>
<protein>
    <submittedName>
        <fullName evidence="2">Uncharacterized protein</fullName>
    </submittedName>
</protein>
<evidence type="ECO:0000313" key="3">
    <source>
        <dbReference type="Proteomes" id="UP000605846"/>
    </source>
</evidence>
<feature type="compositionally biased region" description="Acidic residues" evidence="1">
    <location>
        <begin position="89"/>
        <end position="102"/>
    </location>
</feature>
<feature type="non-terminal residue" evidence="2">
    <location>
        <position position="1"/>
    </location>
</feature>
<dbReference type="Proteomes" id="UP000605846">
    <property type="component" value="Unassembled WGS sequence"/>
</dbReference>
<evidence type="ECO:0000256" key="1">
    <source>
        <dbReference type="SAM" id="MobiDB-lite"/>
    </source>
</evidence>
<feature type="compositionally biased region" description="Low complexity" evidence="1">
    <location>
        <begin position="58"/>
        <end position="81"/>
    </location>
</feature>
<name>A0A8H7EP02_9FUNG</name>
<dbReference type="AlphaFoldDB" id="A0A8H7EP02"/>
<feature type="region of interest" description="Disordered" evidence="1">
    <location>
        <begin position="43"/>
        <end position="103"/>
    </location>
</feature>